<proteinExistence type="predicted"/>
<evidence type="ECO:0000256" key="1">
    <source>
        <dbReference type="SAM" id="MobiDB-lite"/>
    </source>
</evidence>
<keyword evidence="2" id="KW-0732">Signal</keyword>
<protein>
    <recommendedName>
        <fullName evidence="5">Enriched in surface-labeled proteome protein 18</fullName>
    </recommendedName>
</protein>
<organism evidence="3 4">
    <name type="scientific">Trypanosoma rangeli SC58</name>
    <dbReference type="NCBI Taxonomy" id="429131"/>
    <lineage>
        <taxon>Eukaryota</taxon>
        <taxon>Discoba</taxon>
        <taxon>Euglenozoa</taxon>
        <taxon>Kinetoplastea</taxon>
        <taxon>Metakinetoplastina</taxon>
        <taxon>Trypanosomatida</taxon>
        <taxon>Trypanosomatidae</taxon>
        <taxon>Trypanosoma</taxon>
        <taxon>Herpetosoma</taxon>
    </lineage>
</organism>
<dbReference type="EMBL" id="AUPL01001659">
    <property type="protein sequence ID" value="ESL10605.1"/>
    <property type="molecule type" value="Genomic_DNA"/>
</dbReference>
<comment type="caution">
    <text evidence="3">The sequence shown here is derived from an EMBL/GenBank/DDBJ whole genome shotgun (WGS) entry which is preliminary data.</text>
</comment>
<feature type="region of interest" description="Disordered" evidence="1">
    <location>
        <begin position="160"/>
        <end position="180"/>
    </location>
</feature>
<dbReference type="VEuPathDB" id="TriTrypDB:TRSC58_01659"/>
<keyword evidence="4" id="KW-1185">Reference proteome</keyword>
<feature type="signal peptide" evidence="2">
    <location>
        <begin position="1"/>
        <end position="24"/>
    </location>
</feature>
<dbReference type="OrthoDB" id="240503at2759"/>
<accession>A0A061J8G6</accession>
<evidence type="ECO:0008006" key="5">
    <source>
        <dbReference type="Google" id="ProtNLM"/>
    </source>
</evidence>
<evidence type="ECO:0000313" key="3">
    <source>
        <dbReference type="EMBL" id="ESL10605.1"/>
    </source>
</evidence>
<feature type="chain" id="PRO_5001601579" description="Enriched in surface-labeled proteome protein 18" evidence="2">
    <location>
        <begin position="25"/>
        <end position="180"/>
    </location>
</feature>
<reference evidence="3 4" key="1">
    <citation type="submission" date="2013-07" db="EMBL/GenBank/DDBJ databases">
        <authorList>
            <person name="Stoco P.H."/>
            <person name="Wagner G."/>
            <person name="Gerber A."/>
            <person name="Zaha A."/>
            <person name="Thompson C."/>
            <person name="Bartholomeu D.C."/>
            <person name="Luckemeyer D.D."/>
            <person name="Bahia D."/>
            <person name="Loreto E."/>
            <person name="Prestes E.B."/>
            <person name="Lima F.M."/>
            <person name="Rodrigues-Luiz G."/>
            <person name="Vallejo G.A."/>
            <person name="Filho J.F."/>
            <person name="Monteiro K.M."/>
            <person name="Tyler K.M."/>
            <person name="de Almeida L.G."/>
            <person name="Ortiz M.F."/>
            <person name="Siervo M.A."/>
            <person name="de Moraes M.H."/>
            <person name="Cunha O.L."/>
            <person name="Mendonca-Neto R."/>
            <person name="Silva R."/>
            <person name="Teixeira S.M."/>
            <person name="Murta S.M."/>
            <person name="Sincero T.C."/>
            <person name="Mendes T.A."/>
            <person name="Urmenyi T.P."/>
            <person name="Silva V.G."/>
            <person name="da Rocha W.D."/>
            <person name="Andersson B."/>
            <person name="Romanha A.J."/>
            <person name="Steindel M."/>
            <person name="de Vasconcelos A.T."/>
            <person name="Grisard E.C."/>
        </authorList>
    </citation>
    <scope>NUCLEOTIDE SEQUENCE [LARGE SCALE GENOMIC DNA]</scope>
    <source>
        <strain evidence="3 4">SC58</strain>
    </source>
</reference>
<evidence type="ECO:0000256" key="2">
    <source>
        <dbReference type="SAM" id="SignalP"/>
    </source>
</evidence>
<sequence>MKGVSIVCFLLCVTLVFQVLPLHAEPSPIPARAQRFSTQQIPFRASPTNSLVFPFSACEADAKRLCPTQKESPLRCLLQHFESQRSSEYPWRRRPAFSKACSRWLWARQECVSYVRLAGKCRASESARDCLRRVRPRDLPPGCRDTQYYRSVLLYGEMKRTQRMRPPEKSKENRTEQHAE</sequence>
<name>A0A061J8G6_TRYRA</name>
<gene>
    <name evidence="3" type="ORF">TRSC58_01659</name>
</gene>
<evidence type="ECO:0000313" key="4">
    <source>
        <dbReference type="Proteomes" id="UP000031737"/>
    </source>
</evidence>
<dbReference type="AlphaFoldDB" id="A0A061J8G6"/>
<dbReference type="Proteomes" id="UP000031737">
    <property type="component" value="Unassembled WGS sequence"/>
</dbReference>